<keyword evidence="6" id="KW-0325">Glycoprotein</keyword>
<evidence type="ECO:0000256" key="2">
    <source>
        <dbReference type="ARBA" id="ARBA00010532"/>
    </source>
</evidence>
<protein>
    <submittedName>
        <fullName evidence="8">Uncharacterized protein</fullName>
    </submittedName>
</protein>
<dbReference type="InterPro" id="IPR002159">
    <property type="entry name" value="CD36_fam"/>
</dbReference>
<keyword evidence="9" id="KW-1185">Reference proteome</keyword>
<dbReference type="Proteomes" id="UP001432027">
    <property type="component" value="Unassembled WGS sequence"/>
</dbReference>
<keyword evidence="4 7" id="KW-1133">Transmembrane helix</keyword>
<feature type="transmembrane region" description="Helical" evidence="7">
    <location>
        <begin position="388"/>
        <end position="414"/>
    </location>
</feature>
<evidence type="ECO:0000256" key="1">
    <source>
        <dbReference type="ARBA" id="ARBA00004370"/>
    </source>
</evidence>
<evidence type="ECO:0000313" key="8">
    <source>
        <dbReference type="EMBL" id="GMS94189.1"/>
    </source>
</evidence>
<proteinExistence type="inferred from homology"/>
<keyword evidence="3 7" id="KW-0812">Transmembrane</keyword>
<evidence type="ECO:0000256" key="5">
    <source>
        <dbReference type="ARBA" id="ARBA00023136"/>
    </source>
</evidence>
<dbReference type="GO" id="GO:0005737">
    <property type="term" value="C:cytoplasm"/>
    <property type="evidence" value="ECO:0007669"/>
    <property type="project" value="TreeGrafter"/>
</dbReference>
<comment type="caution">
    <text evidence="8">The sequence shown here is derived from an EMBL/GenBank/DDBJ whole genome shotgun (WGS) entry which is preliminary data.</text>
</comment>
<accession>A0AAV5TIR8</accession>
<evidence type="ECO:0000256" key="3">
    <source>
        <dbReference type="ARBA" id="ARBA00022692"/>
    </source>
</evidence>
<evidence type="ECO:0000256" key="7">
    <source>
        <dbReference type="SAM" id="Phobius"/>
    </source>
</evidence>
<comment type="subcellular location">
    <subcellularLocation>
        <location evidence="1">Membrane</location>
    </subcellularLocation>
</comment>
<keyword evidence="5 7" id="KW-0472">Membrane</keyword>
<dbReference type="AlphaFoldDB" id="A0AAV5TIR8"/>
<name>A0AAV5TIR8_9BILA</name>
<feature type="non-terminal residue" evidence="8">
    <location>
        <position position="447"/>
    </location>
</feature>
<reference evidence="8" key="1">
    <citation type="submission" date="2023-10" db="EMBL/GenBank/DDBJ databases">
        <title>Genome assembly of Pristionchus species.</title>
        <authorList>
            <person name="Yoshida K."/>
            <person name="Sommer R.J."/>
        </authorList>
    </citation>
    <scope>NUCLEOTIDE SEQUENCE</scope>
    <source>
        <strain evidence="8">RS0144</strain>
    </source>
</reference>
<dbReference type="EMBL" id="BTSX01000004">
    <property type="protein sequence ID" value="GMS94189.1"/>
    <property type="molecule type" value="Genomic_DNA"/>
</dbReference>
<dbReference type="GO" id="GO:0016020">
    <property type="term" value="C:membrane"/>
    <property type="evidence" value="ECO:0007669"/>
    <property type="project" value="UniProtKB-SubCell"/>
</dbReference>
<sequence>MIELTDSRKRWLLFTIVTIPALLFCFVFLLVKLYAFPRVLSELFTLRISENASIPLITRHWVNFPADILFKFHLWNITNPDEGVLKFMDGKLLGTAIPAQPKAGGLLPFYNNSYEPEFRVRTGLGNIVDLTKIISYGGQKSTDWNIGEELQNCNVGAINKQFLQPEDNLHVFLSYLGRSFEMEFHVETTHDSIPAFVYRITEDEYNTNSEKKKGMRYENAEGRDYFPKWPACPNDRFFNPNSTSCRNIDCSREQNLCDDCCNGSHYNGTVFTPPGFYTLRVYPGRLDKAPIPLFVSPPHMLWAPKEVSSIYAGQRPDEDKHRPIEWFVSPTLGILVGAKARIQMNIPLWRGDMTKSTSLPNSMAPILWLEIEAILHEDMVFIVKLAGLYLPLFFNCALFFLLLVAFISSSVIGLDKITRILDKPKPPTRIRVRIKIPTAQDITREQG</sequence>
<gene>
    <name evidence="8" type="ORF">PENTCL1PPCAC_16364</name>
</gene>
<evidence type="ECO:0000256" key="4">
    <source>
        <dbReference type="ARBA" id="ARBA00022989"/>
    </source>
</evidence>
<dbReference type="PANTHER" id="PTHR11923">
    <property type="entry name" value="SCAVENGER RECEPTOR CLASS B TYPE-1 SR-B1"/>
    <property type="match status" value="1"/>
</dbReference>
<feature type="transmembrane region" description="Helical" evidence="7">
    <location>
        <begin position="12"/>
        <end position="35"/>
    </location>
</feature>
<dbReference type="Pfam" id="PF01130">
    <property type="entry name" value="CD36"/>
    <property type="match status" value="1"/>
</dbReference>
<comment type="similarity">
    <text evidence="2">Belongs to the CD36 family.</text>
</comment>
<evidence type="ECO:0000313" key="9">
    <source>
        <dbReference type="Proteomes" id="UP001432027"/>
    </source>
</evidence>
<evidence type="ECO:0000256" key="6">
    <source>
        <dbReference type="ARBA" id="ARBA00023180"/>
    </source>
</evidence>
<organism evidence="8 9">
    <name type="scientific">Pristionchus entomophagus</name>
    <dbReference type="NCBI Taxonomy" id="358040"/>
    <lineage>
        <taxon>Eukaryota</taxon>
        <taxon>Metazoa</taxon>
        <taxon>Ecdysozoa</taxon>
        <taxon>Nematoda</taxon>
        <taxon>Chromadorea</taxon>
        <taxon>Rhabditida</taxon>
        <taxon>Rhabditina</taxon>
        <taxon>Diplogasteromorpha</taxon>
        <taxon>Diplogasteroidea</taxon>
        <taxon>Neodiplogasteridae</taxon>
        <taxon>Pristionchus</taxon>
    </lineage>
</organism>
<dbReference type="PANTHER" id="PTHR11923:SF55">
    <property type="entry name" value="SCAVENGER RECEPTOR (CD36 FAMILY) RELATED"/>
    <property type="match status" value="1"/>
</dbReference>
<dbReference type="GO" id="GO:0005044">
    <property type="term" value="F:scavenger receptor activity"/>
    <property type="evidence" value="ECO:0007669"/>
    <property type="project" value="TreeGrafter"/>
</dbReference>